<feature type="compositionally biased region" description="Basic residues" evidence="1">
    <location>
        <begin position="364"/>
        <end position="376"/>
    </location>
</feature>
<dbReference type="InterPro" id="IPR036397">
    <property type="entry name" value="RNaseH_sf"/>
</dbReference>
<feature type="region of interest" description="Disordered" evidence="1">
    <location>
        <begin position="1"/>
        <end position="69"/>
    </location>
</feature>
<reference evidence="2" key="2">
    <citation type="submission" date="2023-05" db="EMBL/GenBank/DDBJ databases">
        <authorList>
            <consortium name="Lawrence Berkeley National Laboratory"/>
            <person name="Steindorff A."/>
            <person name="Hensen N."/>
            <person name="Bonometti L."/>
            <person name="Westerberg I."/>
            <person name="Brannstrom I.O."/>
            <person name="Guillou S."/>
            <person name="Cros-Aarteil S."/>
            <person name="Calhoun S."/>
            <person name="Haridas S."/>
            <person name="Kuo A."/>
            <person name="Mondo S."/>
            <person name="Pangilinan J."/>
            <person name="Riley R."/>
            <person name="Labutti K."/>
            <person name="Andreopoulos B."/>
            <person name="Lipzen A."/>
            <person name="Chen C."/>
            <person name="Yanf M."/>
            <person name="Daum C."/>
            <person name="Ng V."/>
            <person name="Clum A."/>
            <person name="Ohm R."/>
            <person name="Martin F."/>
            <person name="Silar P."/>
            <person name="Natvig D."/>
            <person name="Lalanne C."/>
            <person name="Gautier V."/>
            <person name="Ament-Velasquez S.L."/>
            <person name="Kruys A."/>
            <person name="Hutchinson M.I."/>
            <person name="Powell A.J."/>
            <person name="Barry K."/>
            <person name="Miller A.N."/>
            <person name="Grigoriev I.V."/>
            <person name="Debuchy R."/>
            <person name="Gladieux P."/>
            <person name="Thoren M.H."/>
            <person name="Johannesson H."/>
        </authorList>
    </citation>
    <scope>NUCLEOTIDE SEQUENCE</scope>
    <source>
        <strain evidence="2">PSN293</strain>
    </source>
</reference>
<proteinExistence type="predicted"/>
<reference evidence="2" key="1">
    <citation type="journal article" date="2023" name="Mol. Phylogenet. Evol.">
        <title>Genome-scale phylogeny and comparative genomics of the fungal order Sordariales.</title>
        <authorList>
            <person name="Hensen N."/>
            <person name="Bonometti L."/>
            <person name="Westerberg I."/>
            <person name="Brannstrom I.O."/>
            <person name="Guillou S."/>
            <person name="Cros-Aarteil S."/>
            <person name="Calhoun S."/>
            <person name="Haridas S."/>
            <person name="Kuo A."/>
            <person name="Mondo S."/>
            <person name="Pangilinan J."/>
            <person name="Riley R."/>
            <person name="LaButti K."/>
            <person name="Andreopoulos B."/>
            <person name="Lipzen A."/>
            <person name="Chen C."/>
            <person name="Yan M."/>
            <person name="Daum C."/>
            <person name="Ng V."/>
            <person name="Clum A."/>
            <person name="Steindorff A."/>
            <person name="Ohm R.A."/>
            <person name="Martin F."/>
            <person name="Silar P."/>
            <person name="Natvig D.O."/>
            <person name="Lalanne C."/>
            <person name="Gautier V."/>
            <person name="Ament-Velasquez S.L."/>
            <person name="Kruys A."/>
            <person name="Hutchinson M.I."/>
            <person name="Powell A.J."/>
            <person name="Barry K."/>
            <person name="Miller A.N."/>
            <person name="Grigoriev I.V."/>
            <person name="Debuchy R."/>
            <person name="Gladieux P."/>
            <person name="Hiltunen Thoren M."/>
            <person name="Johannesson H."/>
        </authorList>
    </citation>
    <scope>NUCLEOTIDE SEQUENCE</scope>
    <source>
        <strain evidence="2">PSN293</strain>
    </source>
</reference>
<sequence length="389" mass="42962">MESEVNPEPPARPASPPAEDSHESVTTQDAVHMVKDTGSPLVTEEAEEQPARNEIPGKLEGSGDTEKDEVGCKDTVLIPQPRVLEDRVPTNEETISRADEGDNGIVPTPDDGTPTQAETTATSIARYAQPWSRETRPSTIYLYETNEREAIDISRRMVSAHDTAKGVLQLVLFCDGSIDGSGSNISSGRRSVCVKEMFSVQQGEITGVSMCLEKAIELLKDHPEFAKSRIVIFCDSSNALDRINVGVGLHHDPSSFYHAHTLAPVRSCVHLGYELEDMGAEVELHWIPRRSTGPAEIADDLAGEWQDKSEHYWKHDFDGDRPNALAGKLRGEILASVEPFFPNGFPWPSTAPAVVQRRGTRQDRKPRRQQLRRQRQQQRQQTGGTIVGG</sequence>
<keyword evidence="3" id="KW-1185">Reference proteome</keyword>
<evidence type="ECO:0000256" key="1">
    <source>
        <dbReference type="SAM" id="MobiDB-lite"/>
    </source>
</evidence>
<dbReference type="Gene3D" id="3.30.420.10">
    <property type="entry name" value="Ribonuclease H-like superfamily/Ribonuclease H"/>
    <property type="match status" value="1"/>
</dbReference>
<organism evidence="2 3">
    <name type="scientific">Rhypophila decipiens</name>
    <dbReference type="NCBI Taxonomy" id="261697"/>
    <lineage>
        <taxon>Eukaryota</taxon>
        <taxon>Fungi</taxon>
        <taxon>Dikarya</taxon>
        <taxon>Ascomycota</taxon>
        <taxon>Pezizomycotina</taxon>
        <taxon>Sordariomycetes</taxon>
        <taxon>Sordariomycetidae</taxon>
        <taxon>Sordariales</taxon>
        <taxon>Naviculisporaceae</taxon>
        <taxon>Rhypophila</taxon>
    </lineage>
</organism>
<feature type="compositionally biased region" description="Pro residues" evidence="1">
    <location>
        <begin position="7"/>
        <end position="16"/>
    </location>
</feature>
<feature type="region of interest" description="Disordered" evidence="1">
    <location>
        <begin position="351"/>
        <end position="389"/>
    </location>
</feature>
<evidence type="ECO:0000313" key="2">
    <source>
        <dbReference type="EMBL" id="KAK4216740.1"/>
    </source>
</evidence>
<dbReference type="Proteomes" id="UP001301769">
    <property type="component" value="Unassembled WGS sequence"/>
</dbReference>
<comment type="caution">
    <text evidence="2">The sequence shown here is derived from an EMBL/GenBank/DDBJ whole genome shotgun (WGS) entry which is preliminary data.</text>
</comment>
<accession>A0AAN6YFK7</accession>
<dbReference type="AlphaFoldDB" id="A0AAN6YFK7"/>
<gene>
    <name evidence="2" type="ORF">QBC37DRAFT_397319</name>
</gene>
<feature type="region of interest" description="Disordered" evidence="1">
    <location>
        <begin position="97"/>
        <end position="117"/>
    </location>
</feature>
<evidence type="ECO:0000313" key="3">
    <source>
        <dbReference type="Proteomes" id="UP001301769"/>
    </source>
</evidence>
<dbReference type="EMBL" id="MU858065">
    <property type="protein sequence ID" value="KAK4216740.1"/>
    <property type="molecule type" value="Genomic_DNA"/>
</dbReference>
<protein>
    <submittedName>
        <fullName evidence="2">Uncharacterized protein</fullName>
    </submittedName>
</protein>
<dbReference type="InterPro" id="IPR012337">
    <property type="entry name" value="RNaseH-like_sf"/>
</dbReference>
<dbReference type="SUPFAM" id="SSF53098">
    <property type="entry name" value="Ribonuclease H-like"/>
    <property type="match status" value="1"/>
</dbReference>
<dbReference type="GO" id="GO:0003676">
    <property type="term" value="F:nucleic acid binding"/>
    <property type="evidence" value="ECO:0007669"/>
    <property type="project" value="InterPro"/>
</dbReference>
<name>A0AAN6YFK7_9PEZI</name>